<dbReference type="Gene3D" id="3.30.450.40">
    <property type="match status" value="3"/>
</dbReference>
<dbReference type="InterPro" id="IPR005467">
    <property type="entry name" value="His_kinase_dom"/>
</dbReference>
<dbReference type="SUPFAM" id="SSF47384">
    <property type="entry name" value="Homodimeric domain of signal transducing histidine kinase"/>
    <property type="match status" value="1"/>
</dbReference>
<dbReference type="SMART" id="SM00388">
    <property type="entry name" value="HisKA"/>
    <property type="match status" value="1"/>
</dbReference>
<evidence type="ECO:0000256" key="6">
    <source>
        <dbReference type="ARBA" id="ARBA00023012"/>
    </source>
</evidence>
<organism evidence="9 10">
    <name type="scientific">Candidatus Thermofonsia Clade 1 bacterium</name>
    <dbReference type="NCBI Taxonomy" id="2364210"/>
    <lineage>
        <taxon>Bacteria</taxon>
        <taxon>Bacillati</taxon>
        <taxon>Chloroflexota</taxon>
        <taxon>Candidatus Thermofontia</taxon>
        <taxon>Candidatus Thermofonsia Clade 1</taxon>
    </lineage>
</organism>
<sequence length="869" mass="95014">MDSAPSIASSALNDWLRTCHIAQQALESAPDAQTVVETLRDVLLWLFGAQVDVQILRSHAPEVYAKLPSLAQEAATSLTPQAAADGCSIALPLLAGDEPHGLVLVKAPEPLEPVRAALAYQLVSSAAAALARLAWPASPQIFRQLVENANVAIDVAALDGTITYANLAAAQLYGFQSPQEMIGRNVSELYFGGEETRIARDLLVQSRTAAGWSGDVTHKTTDGTPLPVRLAVFAMRDHQQRMTSFGAIIQSLGEQQQLLYSLQQQTRRLRAAVEVSRAATSKLDIDSLARQVASVTQALFDFDLVAVLLWKDDSLQVKAVYTPEGHLQTAEIPLQLAADDLNYAALETRTALLINDSQADQRVGLRHALLPIGSEVVLPMRLGSTVIGTLDVQSREAHAFQPEDVETLQGIADQLAVALDNARLFAAERSKVEQLAALNAISQQLVAAYNLDEVWDEIRKQVAALFGVSTFYVMRYDEASGTMQTLYLHDEGLTLPSGQSYPVSGFGGYVVRTGKPLYIENVAAQRQWIESLGIERLRLTERPPTLASWLGVPLRARNGAVIGVLSMQSDRPHAFGADEQQVFATIATQISLALENADLFNQLTKAATQLKERARRLESLYKIGTLLSATLDRNRILTLAAEQIVRLLKVDHCGIVLLAPTGDRAQLVAEYPSSPHGLVEVPSAFFKHLQEQEVLVCSDIEQDARIAELVPFLRYNGIRSLVMARLFAKGRLIGAISVDVVGTERAFTYDEIETCRTLAIQVALAVENADLYARALEANELKSQFLATISHELRTPLNAIMGYTEMVIKGVYGELNERQRDRLQRVYDNATHLLALINDVLDLAKIESGRMTLNLEPLEVQPILQAAIA</sequence>
<keyword evidence="6" id="KW-0902">Two-component regulatory system</keyword>
<dbReference type="InterPro" id="IPR003661">
    <property type="entry name" value="HisK_dim/P_dom"/>
</dbReference>
<dbReference type="GO" id="GO:0000155">
    <property type="term" value="F:phosphorelay sensor kinase activity"/>
    <property type="evidence" value="ECO:0007669"/>
    <property type="project" value="InterPro"/>
</dbReference>
<comment type="caution">
    <text evidence="9">The sequence shown here is derived from an EMBL/GenBank/DDBJ whole genome shotgun (WGS) entry which is preliminary data.</text>
</comment>
<dbReference type="GO" id="GO:0005886">
    <property type="term" value="C:plasma membrane"/>
    <property type="evidence" value="ECO:0007669"/>
    <property type="project" value="TreeGrafter"/>
</dbReference>
<dbReference type="InterPro" id="IPR052023">
    <property type="entry name" value="Histidine_kinase_KdpD"/>
</dbReference>
<evidence type="ECO:0000259" key="7">
    <source>
        <dbReference type="PROSITE" id="PS50109"/>
    </source>
</evidence>
<keyword evidence="5" id="KW-0418">Kinase</keyword>
<dbReference type="Gene3D" id="1.10.287.130">
    <property type="match status" value="1"/>
</dbReference>
<dbReference type="CDD" id="cd00082">
    <property type="entry name" value="HisKA"/>
    <property type="match status" value="1"/>
</dbReference>
<evidence type="ECO:0000259" key="8">
    <source>
        <dbReference type="PROSITE" id="PS50112"/>
    </source>
</evidence>
<dbReference type="SUPFAM" id="SSF55781">
    <property type="entry name" value="GAF domain-like"/>
    <property type="match status" value="3"/>
</dbReference>
<dbReference type="InterPro" id="IPR035965">
    <property type="entry name" value="PAS-like_dom_sf"/>
</dbReference>
<evidence type="ECO:0000256" key="2">
    <source>
        <dbReference type="ARBA" id="ARBA00012438"/>
    </source>
</evidence>
<dbReference type="InterPro" id="IPR003018">
    <property type="entry name" value="GAF"/>
</dbReference>
<dbReference type="EC" id="2.7.13.3" evidence="2"/>
<dbReference type="Pfam" id="PF13426">
    <property type="entry name" value="PAS_9"/>
    <property type="match status" value="1"/>
</dbReference>
<dbReference type="Pfam" id="PF00512">
    <property type="entry name" value="HisKA"/>
    <property type="match status" value="1"/>
</dbReference>
<dbReference type="InterPro" id="IPR000014">
    <property type="entry name" value="PAS"/>
</dbReference>
<dbReference type="Pfam" id="PF13185">
    <property type="entry name" value="GAF_2"/>
    <property type="match status" value="2"/>
</dbReference>
<evidence type="ECO:0000313" key="10">
    <source>
        <dbReference type="Proteomes" id="UP000229681"/>
    </source>
</evidence>
<dbReference type="FunFam" id="1.10.287.130:FF:000001">
    <property type="entry name" value="Two-component sensor histidine kinase"/>
    <property type="match status" value="1"/>
</dbReference>
<dbReference type="NCBIfam" id="TIGR00229">
    <property type="entry name" value="sensory_box"/>
    <property type="match status" value="1"/>
</dbReference>
<feature type="domain" description="Histidine kinase" evidence="7">
    <location>
        <begin position="788"/>
        <end position="869"/>
    </location>
</feature>
<evidence type="ECO:0000313" key="9">
    <source>
        <dbReference type="EMBL" id="PJF36725.1"/>
    </source>
</evidence>
<dbReference type="PROSITE" id="PS50109">
    <property type="entry name" value="HIS_KIN"/>
    <property type="match status" value="1"/>
</dbReference>
<dbReference type="AlphaFoldDB" id="A0A2M8PGR3"/>
<keyword evidence="3" id="KW-0597">Phosphoprotein</keyword>
<dbReference type="PANTHER" id="PTHR45569:SF1">
    <property type="entry name" value="SENSOR PROTEIN KDPD"/>
    <property type="match status" value="1"/>
</dbReference>
<dbReference type="InterPro" id="IPR036097">
    <property type="entry name" value="HisK_dim/P_sf"/>
</dbReference>
<dbReference type="SUPFAM" id="SSF55785">
    <property type="entry name" value="PYP-like sensor domain (PAS domain)"/>
    <property type="match status" value="1"/>
</dbReference>
<evidence type="ECO:0000256" key="3">
    <source>
        <dbReference type="ARBA" id="ARBA00022553"/>
    </source>
</evidence>
<dbReference type="Gene3D" id="3.30.450.20">
    <property type="entry name" value="PAS domain"/>
    <property type="match status" value="1"/>
</dbReference>
<reference evidence="9 10" key="1">
    <citation type="submission" date="2017-11" db="EMBL/GenBank/DDBJ databases">
        <title>Evolution of Phototrophy in the Chloroflexi Phylum Driven by Horizontal Gene Transfer.</title>
        <authorList>
            <person name="Ward L.M."/>
            <person name="Hemp J."/>
            <person name="Shih P.M."/>
            <person name="Mcglynn S.E."/>
            <person name="Fischer W."/>
        </authorList>
    </citation>
    <scope>NUCLEOTIDE SEQUENCE [LARGE SCALE GENOMIC DNA]</scope>
    <source>
        <strain evidence="9">JP3_13</strain>
    </source>
</reference>
<dbReference type="SMART" id="SM00091">
    <property type="entry name" value="PAS"/>
    <property type="match status" value="1"/>
</dbReference>
<dbReference type="CDD" id="cd00130">
    <property type="entry name" value="PAS"/>
    <property type="match status" value="1"/>
</dbReference>
<dbReference type="Proteomes" id="UP000229681">
    <property type="component" value="Unassembled WGS sequence"/>
</dbReference>
<feature type="domain" description="PAS" evidence="8">
    <location>
        <begin position="138"/>
        <end position="179"/>
    </location>
</feature>
<evidence type="ECO:0000256" key="5">
    <source>
        <dbReference type="ARBA" id="ARBA00022777"/>
    </source>
</evidence>
<evidence type="ECO:0000256" key="4">
    <source>
        <dbReference type="ARBA" id="ARBA00022679"/>
    </source>
</evidence>
<evidence type="ECO:0000256" key="1">
    <source>
        <dbReference type="ARBA" id="ARBA00000085"/>
    </source>
</evidence>
<dbReference type="SMART" id="SM00065">
    <property type="entry name" value="GAF"/>
    <property type="match status" value="3"/>
</dbReference>
<gene>
    <name evidence="9" type="ORF">CUN49_04040</name>
</gene>
<comment type="catalytic activity">
    <reaction evidence="1">
        <text>ATP + protein L-histidine = ADP + protein N-phospho-L-histidine.</text>
        <dbReference type="EC" id="2.7.13.3"/>
    </reaction>
</comment>
<dbReference type="PROSITE" id="PS50112">
    <property type="entry name" value="PAS"/>
    <property type="match status" value="1"/>
</dbReference>
<dbReference type="EMBL" id="PGTM01000035">
    <property type="protein sequence ID" value="PJF36725.1"/>
    <property type="molecule type" value="Genomic_DNA"/>
</dbReference>
<feature type="non-terminal residue" evidence="9">
    <location>
        <position position="869"/>
    </location>
</feature>
<dbReference type="PANTHER" id="PTHR45569">
    <property type="entry name" value="SENSOR PROTEIN KDPD"/>
    <property type="match status" value="1"/>
</dbReference>
<proteinExistence type="predicted"/>
<protein>
    <recommendedName>
        <fullName evidence="2">histidine kinase</fullName>
        <ecNumber evidence="2">2.7.13.3</ecNumber>
    </recommendedName>
</protein>
<accession>A0A2M8PGR3</accession>
<keyword evidence="4" id="KW-0808">Transferase</keyword>
<dbReference type="InterPro" id="IPR029016">
    <property type="entry name" value="GAF-like_dom_sf"/>
</dbReference>
<dbReference type="Pfam" id="PF01590">
    <property type="entry name" value="GAF"/>
    <property type="match status" value="1"/>
</dbReference>
<name>A0A2M8PGR3_9CHLR</name>